<dbReference type="Proteomes" id="UP000198242">
    <property type="component" value="Chromosome I"/>
</dbReference>
<accession>A0A1C4WI65</accession>
<evidence type="ECO:0000313" key="2">
    <source>
        <dbReference type="Proteomes" id="UP000198242"/>
    </source>
</evidence>
<evidence type="ECO:0000313" key="1">
    <source>
        <dbReference type="EMBL" id="SCE95880.1"/>
    </source>
</evidence>
<dbReference type="AlphaFoldDB" id="A0A1C4WI65"/>
<proteinExistence type="predicted"/>
<gene>
    <name evidence="1" type="ORF">GA0074695_2462</name>
</gene>
<name>A0A1C4WI65_MICVI</name>
<dbReference type="OrthoDB" id="3997329at2"/>
<dbReference type="RefSeq" id="WP_089006362.1">
    <property type="nucleotide sequence ID" value="NZ_LT607411.1"/>
</dbReference>
<organism evidence="1 2">
    <name type="scientific">Micromonospora viridifaciens</name>
    <dbReference type="NCBI Taxonomy" id="1881"/>
    <lineage>
        <taxon>Bacteria</taxon>
        <taxon>Bacillati</taxon>
        <taxon>Actinomycetota</taxon>
        <taxon>Actinomycetes</taxon>
        <taxon>Micromonosporales</taxon>
        <taxon>Micromonosporaceae</taxon>
        <taxon>Micromonospora</taxon>
    </lineage>
</organism>
<sequence length="74" mass="7996">MDGADGEWTPGDVAAMIGNPFYAVNIDPDLAVAHDPIISEEEWVAANARLIDELGPEPYLRNLLAVLKGVYPMS</sequence>
<protein>
    <submittedName>
        <fullName evidence="1">Uncharacterized protein</fullName>
    </submittedName>
</protein>
<keyword evidence="2" id="KW-1185">Reference proteome</keyword>
<reference evidence="2" key="1">
    <citation type="submission" date="2016-06" db="EMBL/GenBank/DDBJ databases">
        <authorList>
            <person name="Varghese N."/>
            <person name="Submissions Spin"/>
        </authorList>
    </citation>
    <scope>NUCLEOTIDE SEQUENCE [LARGE SCALE GENOMIC DNA]</scope>
    <source>
        <strain evidence="2">DSM 43909</strain>
    </source>
</reference>
<dbReference type="EMBL" id="LT607411">
    <property type="protein sequence ID" value="SCE95880.1"/>
    <property type="molecule type" value="Genomic_DNA"/>
</dbReference>